<accession>A0A1F6NX08</accession>
<proteinExistence type="predicted"/>
<dbReference type="STRING" id="1798704.A3J93_04355"/>
<gene>
    <name evidence="2" type="ORF">A3J93_04355</name>
</gene>
<dbReference type="AlphaFoldDB" id="A0A1F6NX08"/>
<name>A0A1F6NX08_9BACT</name>
<keyword evidence="1" id="KW-1133">Transmembrane helix</keyword>
<dbReference type="EMBL" id="MFQZ01000002">
    <property type="protein sequence ID" value="OGH88467.1"/>
    <property type="molecule type" value="Genomic_DNA"/>
</dbReference>
<keyword evidence="1" id="KW-0812">Transmembrane</keyword>
<comment type="caution">
    <text evidence="2">The sequence shown here is derived from an EMBL/GenBank/DDBJ whole genome shotgun (WGS) entry which is preliminary data.</text>
</comment>
<keyword evidence="1" id="KW-0472">Membrane</keyword>
<reference evidence="2 3" key="1">
    <citation type="journal article" date="2016" name="Nat. Commun.">
        <title>Thousands of microbial genomes shed light on interconnected biogeochemical processes in an aquifer system.</title>
        <authorList>
            <person name="Anantharaman K."/>
            <person name="Brown C.T."/>
            <person name="Hug L.A."/>
            <person name="Sharon I."/>
            <person name="Castelle C.J."/>
            <person name="Probst A.J."/>
            <person name="Thomas B.C."/>
            <person name="Singh A."/>
            <person name="Wilkins M.J."/>
            <person name="Karaoz U."/>
            <person name="Brodie E.L."/>
            <person name="Williams K.H."/>
            <person name="Hubbard S.S."/>
            <person name="Banfield J.F."/>
        </authorList>
    </citation>
    <scope>NUCLEOTIDE SEQUENCE [LARGE SCALE GENOMIC DNA]</scope>
</reference>
<feature type="transmembrane region" description="Helical" evidence="1">
    <location>
        <begin position="9"/>
        <end position="26"/>
    </location>
</feature>
<organism evidence="2 3">
    <name type="scientific">Candidatus Magasanikbacteria bacterium RIFOXYC2_FULL_42_28</name>
    <dbReference type="NCBI Taxonomy" id="1798704"/>
    <lineage>
        <taxon>Bacteria</taxon>
        <taxon>Candidatus Magasanikiibacteriota</taxon>
    </lineage>
</organism>
<evidence type="ECO:0000256" key="1">
    <source>
        <dbReference type="SAM" id="Phobius"/>
    </source>
</evidence>
<evidence type="ECO:0000313" key="2">
    <source>
        <dbReference type="EMBL" id="OGH88467.1"/>
    </source>
</evidence>
<feature type="transmembrane region" description="Helical" evidence="1">
    <location>
        <begin position="84"/>
        <end position="113"/>
    </location>
</feature>
<evidence type="ECO:0000313" key="3">
    <source>
        <dbReference type="Proteomes" id="UP000177907"/>
    </source>
</evidence>
<protein>
    <submittedName>
        <fullName evidence="2">Uncharacterized protein</fullName>
    </submittedName>
</protein>
<dbReference type="Proteomes" id="UP000177907">
    <property type="component" value="Unassembled WGS sequence"/>
</dbReference>
<sequence length="128" mass="14858">MFILVLQRLFIEAIVDILYFPFWWYTLGTLRAARFCLAILAWGNRTFAPGLWLKNIFVPMYGQSDWQGRVISFFMRVVQIIARAFALAVWLGACVILFSFWLLLPIFVIWGFYNSFQVASGAVAGRKF</sequence>